<dbReference type="GO" id="GO:0000155">
    <property type="term" value="F:phosphorelay sensor kinase activity"/>
    <property type="evidence" value="ECO:0007669"/>
    <property type="project" value="InterPro"/>
</dbReference>
<keyword evidence="11" id="KW-0472">Membrane</keyword>
<dbReference type="SMART" id="SM00388">
    <property type="entry name" value="HisKA"/>
    <property type="match status" value="1"/>
</dbReference>
<comment type="catalytic activity">
    <reaction evidence="1">
        <text>ATP + protein L-histidine = ADP + protein N-phospho-L-histidine.</text>
        <dbReference type="EC" id="2.7.13.3"/>
    </reaction>
</comment>
<keyword evidence="14" id="KW-1185">Reference proteome</keyword>
<accession>A0A917FNW1</accession>
<evidence type="ECO:0000256" key="1">
    <source>
        <dbReference type="ARBA" id="ARBA00000085"/>
    </source>
</evidence>
<dbReference type="AlphaFoldDB" id="A0A917FNW1"/>
<feature type="transmembrane region" description="Helical" evidence="11">
    <location>
        <begin position="138"/>
        <end position="161"/>
    </location>
</feature>
<keyword evidence="7" id="KW-0418">Kinase</keyword>
<feature type="transmembrane region" description="Helical" evidence="11">
    <location>
        <begin position="167"/>
        <end position="186"/>
    </location>
</feature>
<dbReference type="InterPro" id="IPR004358">
    <property type="entry name" value="Sig_transdc_His_kin-like_C"/>
</dbReference>
<dbReference type="InterPro" id="IPR036890">
    <property type="entry name" value="HATPase_C_sf"/>
</dbReference>
<evidence type="ECO:0000256" key="11">
    <source>
        <dbReference type="SAM" id="Phobius"/>
    </source>
</evidence>
<organism evidence="13 14">
    <name type="scientific">Paenibacillus albidus</name>
    <dbReference type="NCBI Taxonomy" id="2041023"/>
    <lineage>
        <taxon>Bacteria</taxon>
        <taxon>Bacillati</taxon>
        <taxon>Bacillota</taxon>
        <taxon>Bacilli</taxon>
        <taxon>Bacillales</taxon>
        <taxon>Paenibacillaceae</taxon>
        <taxon>Paenibacillus</taxon>
    </lineage>
</organism>
<feature type="domain" description="Histidine kinase" evidence="12">
    <location>
        <begin position="240"/>
        <end position="465"/>
    </location>
</feature>
<keyword evidence="4" id="KW-0597">Phosphoprotein</keyword>
<evidence type="ECO:0000256" key="10">
    <source>
        <dbReference type="ARBA" id="ARBA00074306"/>
    </source>
</evidence>
<evidence type="ECO:0000313" key="13">
    <source>
        <dbReference type="EMBL" id="GGF93693.1"/>
    </source>
</evidence>
<dbReference type="RefSeq" id="WP_189028595.1">
    <property type="nucleotide sequence ID" value="NZ_BMKR01000021.1"/>
</dbReference>
<dbReference type="InterPro" id="IPR003661">
    <property type="entry name" value="HisK_dim/P_dom"/>
</dbReference>
<dbReference type="InterPro" id="IPR005467">
    <property type="entry name" value="His_kinase_dom"/>
</dbReference>
<comment type="caution">
    <text evidence="13">The sequence shown here is derived from an EMBL/GenBank/DDBJ whole genome shotgun (WGS) entry which is preliminary data.</text>
</comment>
<keyword evidence="11" id="KW-1133">Transmembrane helix</keyword>
<evidence type="ECO:0000256" key="2">
    <source>
        <dbReference type="ARBA" id="ARBA00006402"/>
    </source>
</evidence>
<dbReference type="PRINTS" id="PR00344">
    <property type="entry name" value="BCTRLSENSOR"/>
</dbReference>
<evidence type="ECO:0000256" key="4">
    <source>
        <dbReference type="ARBA" id="ARBA00022553"/>
    </source>
</evidence>
<proteinExistence type="inferred from homology"/>
<protein>
    <recommendedName>
        <fullName evidence="10">Circadian input-output histidine kinase CikA</fullName>
        <ecNumber evidence="3">2.7.13.3</ecNumber>
    </recommendedName>
</protein>
<dbReference type="Pfam" id="PF00512">
    <property type="entry name" value="HisKA"/>
    <property type="match status" value="1"/>
</dbReference>
<reference evidence="13" key="2">
    <citation type="submission" date="2020-09" db="EMBL/GenBank/DDBJ databases">
        <authorList>
            <person name="Sun Q."/>
            <person name="Zhou Y."/>
        </authorList>
    </citation>
    <scope>NUCLEOTIDE SEQUENCE</scope>
    <source>
        <strain evidence="13">CGMCC 1.16134</strain>
    </source>
</reference>
<feature type="transmembrane region" description="Helical" evidence="11">
    <location>
        <begin position="69"/>
        <end position="92"/>
    </location>
</feature>
<dbReference type="EMBL" id="BMKR01000021">
    <property type="protein sequence ID" value="GGF93693.1"/>
    <property type="molecule type" value="Genomic_DNA"/>
</dbReference>
<evidence type="ECO:0000256" key="3">
    <source>
        <dbReference type="ARBA" id="ARBA00012438"/>
    </source>
</evidence>
<dbReference type="Pfam" id="PF02518">
    <property type="entry name" value="HATPase_c"/>
    <property type="match status" value="1"/>
</dbReference>
<dbReference type="PANTHER" id="PTHR43711:SF26">
    <property type="entry name" value="SENSOR HISTIDINE KINASE RCSC"/>
    <property type="match status" value="1"/>
</dbReference>
<dbReference type="PROSITE" id="PS50109">
    <property type="entry name" value="HIS_KIN"/>
    <property type="match status" value="1"/>
</dbReference>
<evidence type="ECO:0000256" key="7">
    <source>
        <dbReference type="ARBA" id="ARBA00022777"/>
    </source>
</evidence>
<dbReference type="InterPro" id="IPR050736">
    <property type="entry name" value="Sensor_HK_Regulatory"/>
</dbReference>
<dbReference type="SMART" id="SM00387">
    <property type="entry name" value="HATPase_c"/>
    <property type="match status" value="1"/>
</dbReference>
<keyword evidence="6" id="KW-0547">Nucleotide-binding</keyword>
<dbReference type="InterPro" id="IPR003594">
    <property type="entry name" value="HATPase_dom"/>
</dbReference>
<keyword evidence="11" id="KW-0812">Transmembrane</keyword>
<dbReference type="SUPFAM" id="SSF55874">
    <property type="entry name" value="ATPase domain of HSP90 chaperone/DNA topoisomerase II/histidine kinase"/>
    <property type="match status" value="1"/>
</dbReference>
<dbReference type="Gene3D" id="1.10.287.130">
    <property type="match status" value="1"/>
</dbReference>
<evidence type="ECO:0000256" key="8">
    <source>
        <dbReference type="ARBA" id="ARBA00022840"/>
    </source>
</evidence>
<evidence type="ECO:0000256" key="5">
    <source>
        <dbReference type="ARBA" id="ARBA00022679"/>
    </source>
</evidence>
<comment type="similarity">
    <text evidence="2">In the N-terminal section; belongs to the phytochrome family.</text>
</comment>
<gene>
    <name evidence="13" type="ORF">GCM10010912_43320</name>
</gene>
<keyword evidence="9" id="KW-0902">Two-component regulatory system</keyword>
<evidence type="ECO:0000256" key="9">
    <source>
        <dbReference type="ARBA" id="ARBA00023012"/>
    </source>
</evidence>
<keyword evidence="5" id="KW-0808">Transferase</keyword>
<feature type="transmembrane region" description="Helical" evidence="11">
    <location>
        <begin position="7"/>
        <end position="27"/>
    </location>
</feature>
<reference evidence="13" key="1">
    <citation type="journal article" date="2014" name="Int. J. Syst. Evol. Microbiol.">
        <title>Complete genome sequence of Corynebacterium casei LMG S-19264T (=DSM 44701T), isolated from a smear-ripened cheese.</title>
        <authorList>
            <consortium name="US DOE Joint Genome Institute (JGI-PGF)"/>
            <person name="Walter F."/>
            <person name="Albersmeier A."/>
            <person name="Kalinowski J."/>
            <person name="Ruckert C."/>
        </authorList>
    </citation>
    <scope>NUCLEOTIDE SEQUENCE</scope>
    <source>
        <strain evidence="13">CGMCC 1.16134</strain>
    </source>
</reference>
<dbReference type="FunFam" id="3.30.565.10:FF:000010">
    <property type="entry name" value="Sensor histidine kinase RcsC"/>
    <property type="match status" value="1"/>
</dbReference>
<name>A0A917FNW1_9BACL</name>
<dbReference type="CDD" id="cd16922">
    <property type="entry name" value="HATPase_EvgS-ArcB-TorS-like"/>
    <property type="match status" value="1"/>
</dbReference>
<feature type="transmembrane region" description="Helical" evidence="11">
    <location>
        <begin position="39"/>
        <end position="57"/>
    </location>
</feature>
<evidence type="ECO:0000259" key="12">
    <source>
        <dbReference type="PROSITE" id="PS50109"/>
    </source>
</evidence>
<dbReference type="Gene3D" id="3.30.565.10">
    <property type="entry name" value="Histidine kinase-like ATPase, C-terminal domain"/>
    <property type="match status" value="1"/>
</dbReference>
<feature type="transmembrane region" description="Helical" evidence="11">
    <location>
        <begin position="104"/>
        <end position="126"/>
    </location>
</feature>
<dbReference type="PANTHER" id="PTHR43711">
    <property type="entry name" value="TWO-COMPONENT HISTIDINE KINASE"/>
    <property type="match status" value="1"/>
</dbReference>
<evidence type="ECO:0000313" key="14">
    <source>
        <dbReference type="Proteomes" id="UP000637643"/>
    </source>
</evidence>
<dbReference type="CDD" id="cd00082">
    <property type="entry name" value="HisKA"/>
    <property type="match status" value="1"/>
</dbReference>
<keyword evidence="8" id="KW-0067">ATP-binding</keyword>
<dbReference type="EC" id="2.7.13.3" evidence="3"/>
<sequence>MEYLKIFFVNTSLLITVSYLANLLYKHVISHAPEQAKKISWVALAIFAGWVSSVFGYRLDENVIFDLRFVPLIVSTLAFPQPFLLILVGVGTGLTRLTFGINEAAVAGVLNLSILGFVCAGLSFWVRRSVSSIVNKGLTIILVVNLFNALNIIAFGVIPARDYITDIMPVTFPAGLILSMVFALIIRDFQLELLRNSQIQRANKLLSEQTEELHKNKIVLEERAKQLTLASQYKSEFLANMSHELRTPLNSIINLSQLIEESDASLSMEETSQYGGMIRRSGEDLMLLINDILDLSKVEAGRLDIVKEELNVSEIPELLAMQFEVAALQKGLDFRITLDEDVPPTLHSDPQRVQQILRNLLSNAFKFTSLGSVSLNIRMEERRQRESRQNWVVFDVQDTGIGIAPEKHAIIFEAFRQADATISRKYGGTGLGLSISHDLARLLGGFITMQSQEGEGSKFSLYLPL</sequence>
<dbReference type="InterPro" id="IPR036097">
    <property type="entry name" value="HisK_dim/P_sf"/>
</dbReference>
<evidence type="ECO:0000256" key="6">
    <source>
        <dbReference type="ARBA" id="ARBA00022741"/>
    </source>
</evidence>
<dbReference type="Proteomes" id="UP000637643">
    <property type="component" value="Unassembled WGS sequence"/>
</dbReference>
<dbReference type="SUPFAM" id="SSF47384">
    <property type="entry name" value="Homodimeric domain of signal transducing histidine kinase"/>
    <property type="match status" value="1"/>
</dbReference>
<dbReference type="GO" id="GO:0005524">
    <property type="term" value="F:ATP binding"/>
    <property type="evidence" value="ECO:0007669"/>
    <property type="project" value="UniProtKB-KW"/>
</dbReference>